<accession>A0A9W9IQA2</accession>
<dbReference type="GO" id="GO:0020037">
    <property type="term" value="F:heme binding"/>
    <property type="evidence" value="ECO:0007669"/>
    <property type="project" value="InterPro"/>
</dbReference>
<dbReference type="SUPFAM" id="SSF48264">
    <property type="entry name" value="Cytochrome P450"/>
    <property type="match status" value="1"/>
</dbReference>
<dbReference type="InterPro" id="IPR036396">
    <property type="entry name" value="Cyt_P450_sf"/>
</dbReference>
<reference evidence="11" key="1">
    <citation type="submission" date="2022-11" db="EMBL/GenBank/DDBJ databases">
        <authorList>
            <person name="Petersen C."/>
        </authorList>
    </citation>
    <scope>NUCLEOTIDE SEQUENCE</scope>
    <source>
        <strain evidence="11">IBT 21917</strain>
    </source>
</reference>
<dbReference type="PANTHER" id="PTHR46206:SF2">
    <property type="entry name" value="CYTOCHROME P450 MONOOXYGENASE AUSG-RELATED"/>
    <property type="match status" value="1"/>
</dbReference>
<evidence type="ECO:0000256" key="4">
    <source>
        <dbReference type="ARBA" id="ARBA00022723"/>
    </source>
</evidence>
<dbReference type="InterPro" id="IPR017972">
    <property type="entry name" value="Cyt_P450_CS"/>
</dbReference>
<dbReference type="CDD" id="cd11041">
    <property type="entry name" value="CYP503A1-like"/>
    <property type="match status" value="1"/>
</dbReference>
<dbReference type="Gene3D" id="1.10.630.10">
    <property type="entry name" value="Cytochrome P450"/>
    <property type="match status" value="1"/>
</dbReference>
<evidence type="ECO:0000256" key="8">
    <source>
        <dbReference type="PIRSR" id="PIRSR602403-1"/>
    </source>
</evidence>
<dbReference type="Pfam" id="PF00067">
    <property type="entry name" value="p450"/>
    <property type="match status" value="1"/>
</dbReference>
<evidence type="ECO:0000256" key="7">
    <source>
        <dbReference type="ARBA" id="ARBA00023033"/>
    </source>
</evidence>
<evidence type="ECO:0000256" key="9">
    <source>
        <dbReference type="RuleBase" id="RU000461"/>
    </source>
</evidence>
<sequence length="512" mass="57979">MAWLTSLFESPNLTQGVYIGLAVVFASTVWGILADDSRIPVVGKNWWDFSNHKARSRFTEAARELIAEGFSKGTSAFQVMAPTGPLIVLHPKYVDEIKNHPYLDFEQFVRKVTFFHDRIAGFEAFHPGRASGLLVDVIRIKLNQALGYENYIGAIIADTVDSPSEWKPCNFSQQCPLLVARLSTLIFMGERICHDKDWINVAVNYTVDAFLAARELQSWPSFLRPLLHWFLPSMHKVRRHLTVARSIVNGEIERRKSTRQGQLLNDPGNTPDALDWFEEFTRAYSLSFDFAVGQVGLAMAAIHTTSNLLTNVMYDLAAYPEYIQPLREEVRTVIAEDGNLRKTSLLKLKLMDSVMKESQRINPVSMTSLNRVAMREVVLSDGTVIPKGASIAVSAHSNRDESIYHHAGDYDGYRFLQKRRKPGHEHRHQLVTTSNQSYYGFGHGLHACPGRFFAANETKILLTHLLLKYDWTFVRGAGRPQNFEIGNESVTDPTVEMFFRSREPEIDLTALG</sequence>
<keyword evidence="10" id="KW-0812">Transmembrane</keyword>
<comment type="similarity">
    <text evidence="2 9">Belongs to the cytochrome P450 family.</text>
</comment>
<evidence type="ECO:0000256" key="3">
    <source>
        <dbReference type="ARBA" id="ARBA00022617"/>
    </source>
</evidence>
<dbReference type="PRINTS" id="PR00465">
    <property type="entry name" value="EP450IV"/>
</dbReference>
<evidence type="ECO:0000313" key="11">
    <source>
        <dbReference type="EMBL" id="KAJ5179836.1"/>
    </source>
</evidence>
<comment type="caution">
    <text evidence="11">The sequence shown here is derived from an EMBL/GenBank/DDBJ whole genome shotgun (WGS) entry which is preliminary data.</text>
</comment>
<evidence type="ECO:0008006" key="13">
    <source>
        <dbReference type="Google" id="ProtNLM"/>
    </source>
</evidence>
<reference evidence="11" key="2">
    <citation type="journal article" date="2023" name="IMA Fungus">
        <title>Comparative genomic study of the Penicillium genus elucidates a diverse pangenome and 15 lateral gene transfer events.</title>
        <authorList>
            <person name="Petersen C."/>
            <person name="Sorensen T."/>
            <person name="Nielsen M.R."/>
            <person name="Sondergaard T.E."/>
            <person name="Sorensen J.L."/>
            <person name="Fitzpatrick D.A."/>
            <person name="Frisvad J.C."/>
            <person name="Nielsen K.L."/>
        </authorList>
    </citation>
    <scope>NUCLEOTIDE SEQUENCE</scope>
    <source>
        <strain evidence="11">IBT 21917</strain>
    </source>
</reference>
<dbReference type="GO" id="GO:0016705">
    <property type="term" value="F:oxidoreductase activity, acting on paired donors, with incorporation or reduction of molecular oxygen"/>
    <property type="evidence" value="ECO:0007669"/>
    <property type="project" value="InterPro"/>
</dbReference>
<evidence type="ECO:0000313" key="12">
    <source>
        <dbReference type="Proteomes" id="UP001146351"/>
    </source>
</evidence>
<evidence type="ECO:0000256" key="10">
    <source>
        <dbReference type="SAM" id="Phobius"/>
    </source>
</evidence>
<keyword evidence="6 8" id="KW-0408">Iron</keyword>
<evidence type="ECO:0000256" key="6">
    <source>
        <dbReference type="ARBA" id="ARBA00023004"/>
    </source>
</evidence>
<dbReference type="GO" id="GO:0005506">
    <property type="term" value="F:iron ion binding"/>
    <property type="evidence" value="ECO:0007669"/>
    <property type="project" value="InterPro"/>
</dbReference>
<keyword evidence="10" id="KW-1133">Transmembrane helix</keyword>
<evidence type="ECO:0000256" key="5">
    <source>
        <dbReference type="ARBA" id="ARBA00023002"/>
    </source>
</evidence>
<dbReference type="AlphaFoldDB" id="A0A9W9IQA2"/>
<keyword evidence="7 9" id="KW-0503">Monooxygenase</keyword>
<keyword evidence="10" id="KW-0472">Membrane</keyword>
<keyword evidence="12" id="KW-1185">Reference proteome</keyword>
<dbReference type="PANTHER" id="PTHR46206">
    <property type="entry name" value="CYTOCHROME P450"/>
    <property type="match status" value="1"/>
</dbReference>
<organism evidence="11 12">
    <name type="scientific">Penicillium capsulatum</name>
    <dbReference type="NCBI Taxonomy" id="69766"/>
    <lineage>
        <taxon>Eukaryota</taxon>
        <taxon>Fungi</taxon>
        <taxon>Dikarya</taxon>
        <taxon>Ascomycota</taxon>
        <taxon>Pezizomycotina</taxon>
        <taxon>Eurotiomycetes</taxon>
        <taxon>Eurotiomycetidae</taxon>
        <taxon>Eurotiales</taxon>
        <taxon>Aspergillaceae</taxon>
        <taxon>Penicillium</taxon>
    </lineage>
</organism>
<evidence type="ECO:0000256" key="2">
    <source>
        <dbReference type="ARBA" id="ARBA00010617"/>
    </source>
</evidence>
<protein>
    <recommendedName>
        <fullName evidence="13">Cytochrome P450</fullName>
    </recommendedName>
</protein>
<dbReference type="GO" id="GO:0004497">
    <property type="term" value="F:monooxygenase activity"/>
    <property type="evidence" value="ECO:0007669"/>
    <property type="project" value="UniProtKB-KW"/>
</dbReference>
<dbReference type="Proteomes" id="UP001146351">
    <property type="component" value="Unassembled WGS sequence"/>
</dbReference>
<feature type="binding site" description="axial binding residue" evidence="8">
    <location>
        <position position="448"/>
    </location>
    <ligand>
        <name>heme</name>
        <dbReference type="ChEBI" id="CHEBI:30413"/>
    </ligand>
    <ligandPart>
        <name>Fe</name>
        <dbReference type="ChEBI" id="CHEBI:18248"/>
    </ligandPart>
</feature>
<keyword evidence="3 8" id="KW-0349">Heme</keyword>
<gene>
    <name evidence="11" type="ORF">N7492_003046</name>
</gene>
<dbReference type="InterPro" id="IPR002403">
    <property type="entry name" value="Cyt_P450_E_grp-IV"/>
</dbReference>
<keyword evidence="5 9" id="KW-0560">Oxidoreductase</keyword>
<dbReference type="OrthoDB" id="1844152at2759"/>
<dbReference type="EMBL" id="JAPQKO010000002">
    <property type="protein sequence ID" value="KAJ5179836.1"/>
    <property type="molecule type" value="Genomic_DNA"/>
</dbReference>
<dbReference type="PROSITE" id="PS00086">
    <property type="entry name" value="CYTOCHROME_P450"/>
    <property type="match status" value="1"/>
</dbReference>
<comment type="cofactor">
    <cofactor evidence="1 8">
        <name>heme</name>
        <dbReference type="ChEBI" id="CHEBI:30413"/>
    </cofactor>
</comment>
<feature type="transmembrane region" description="Helical" evidence="10">
    <location>
        <begin position="16"/>
        <end position="34"/>
    </location>
</feature>
<keyword evidence="4 8" id="KW-0479">Metal-binding</keyword>
<name>A0A9W9IQA2_9EURO</name>
<dbReference type="GO" id="GO:0043386">
    <property type="term" value="P:mycotoxin biosynthetic process"/>
    <property type="evidence" value="ECO:0007669"/>
    <property type="project" value="UniProtKB-ARBA"/>
</dbReference>
<dbReference type="InterPro" id="IPR001128">
    <property type="entry name" value="Cyt_P450"/>
</dbReference>
<evidence type="ECO:0000256" key="1">
    <source>
        <dbReference type="ARBA" id="ARBA00001971"/>
    </source>
</evidence>
<proteinExistence type="inferred from homology"/>